<evidence type="ECO:0000256" key="1">
    <source>
        <dbReference type="SAM" id="Coils"/>
    </source>
</evidence>
<feature type="compositionally biased region" description="Low complexity" evidence="2">
    <location>
        <begin position="870"/>
        <end position="887"/>
    </location>
</feature>
<feature type="compositionally biased region" description="Polar residues" evidence="2">
    <location>
        <begin position="841"/>
        <end position="869"/>
    </location>
</feature>
<keyword evidence="4" id="KW-1185">Reference proteome</keyword>
<protein>
    <submittedName>
        <fullName evidence="3">Uncharacterized protein</fullName>
    </submittedName>
</protein>
<feature type="region of interest" description="Disordered" evidence="2">
    <location>
        <begin position="623"/>
        <end position="761"/>
    </location>
</feature>
<feature type="compositionally biased region" description="Basic and acidic residues" evidence="2">
    <location>
        <begin position="446"/>
        <end position="461"/>
    </location>
</feature>
<feature type="coiled-coil region" evidence="1">
    <location>
        <begin position="193"/>
        <end position="250"/>
    </location>
</feature>
<dbReference type="AlphaFoldDB" id="A0A6A5ZJY9"/>
<feature type="compositionally biased region" description="Acidic residues" evidence="2">
    <location>
        <begin position="720"/>
        <end position="747"/>
    </location>
</feature>
<proteinExistence type="predicted"/>
<name>A0A6A5ZJY9_9PLEO</name>
<feature type="region of interest" description="Disordered" evidence="2">
    <location>
        <begin position="529"/>
        <end position="552"/>
    </location>
</feature>
<gene>
    <name evidence="3" type="ORF">BDV96DRAFT_642924</name>
</gene>
<evidence type="ECO:0000256" key="2">
    <source>
        <dbReference type="SAM" id="MobiDB-lite"/>
    </source>
</evidence>
<feature type="region of interest" description="Disordered" evidence="2">
    <location>
        <begin position="801"/>
        <end position="974"/>
    </location>
</feature>
<evidence type="ECO:0000313" key="4">
    <source>
        <dbReference type="Proteomes" id="UP000799770"/>
    </source>
</evidence>
<dbReference type="EMBL" id="ML977316">
    <property type="protein sequence ID" value="KAF2118748.1"/>
    <property type="molecule type" value="Genomic_DNA"/>
</dbReference>
<feature type="compositionally biased region" description="Polar residues" evidence="2">
    <location>
        <begin position="534"/>
        <end position="545"/>
    </location>
</feature>
<dbReference type="OrthoDB" id="10683236at2759"/>
<feature type="compositionally biased region" description="Low complexity" evidence="2">
    <location>
        <begin position="675"/>
        <end position="685"/>
    </location>
</feature>
<dbReference type="Proteomes" id="UP000799770">
    <property type="component" value="Unassembled WGS sequence"/>
</dbReference>
<feature type="compositionally biased region" description="Low complexity" evidence="2">
    <location>
        <begin position="895"/>
        <end position="907"/>
    </location>
</feature>
<organism evidence="3 4">
    <name type="scientific">Lophiotrema nucula</name>
    <dbReference type="NCBI Taxonomy" id="690887"/>
    <lineage>
        <taxon>Eukaryota</taxon>
        <taxon>Fungi</taxon>
        <taxon>Dikarya</taxon>
        <taxon>Ascomycota</taxon>
        <taxon>Pezizomycotina</taxon>
        <taxon>Dothideomycetes</taxon>
        <taxon>Pleosporomycetidae</taxon>
        <taxon>Pleosporales</taxon>
        <taxon>Lophiotremataceae</taxon>
        <taxon>Lophiotrema</taxon>
    </lineage>
</organism>
<sequence length="974" mass="106381">MASSRFEAIAAHLAFAQAKLASAATTIKVMEKNNAELKKLGGIARALLSREEQQDMEDQLKLTIDNYDECAQHLRATQQERNELATKLQFTENRLNGAKHNHTIAKEKLNSTSNELDSTKKHLDTVMSEQKQLEKRIGSAFDEINTAKNELDSEVQAHNHTKMKLEWAVTGQNNIAKELQNAYLGHHQLQFLLHNTQAELGNTKKELTNAQDDVNILTEESNNKITREAYDELQRKHDTTSKDLSSTKDELAKANARIAVLISAPHLKAKKTDTAAPQLDNVFTLSDAKKAVATVLHDLTTTRDDAQKKIAALEQTISEVIPTCDKTRTCSSCLYHLQKSLKVSRSAEKHALTMVDEANHRRMIAESELQDYKHLEAKYPVLTADAHIKEQAIKAAEARRNSGSESSSDGSSYEEGWLEKKYNEKIKAEVRKVDEERDRVAFERYCSERESEEEKARHLESDSSTAETASENDMAESDSGLLTTEPADQAVILHCDSGSAHSEAASEHAASDIIAQNDTKALDKYEHDVPELSPSITTTVASSEQDATEPTVDTASDIVAHTVTETPDEHNVPELSSSNDITVVSRERNNVEPTEHAVPDVVPQTLIQTADELTSPEISANITIDTPSEHDHAEPAATATITESIDDREDAKLSNAAGPAEDTNQDDLPITLECSDSISSSSRDNSPVKEVAAFSSSQPAHSDNEHLTDTSASTPHTSDNEGDDEDDDDETHDSTSDDEEDDDDSDTESLIIILETPMATARAEMKYKTGLPKPDALDMQVDAAAMFKKAVHAVAKAAVAEAVDEKTAVETPEEPVGTTTAPPPHTKTNASKKATTERAAPSSSSRSGNTRAPPSSRNTRTKVSPPTSRTAASRLTSPPSSRTSTPRTNPPPRSTSPKSSTTNSPAPLHHPAYQERKLVVRAQEAQRQADLGDSRKARNGGGYVQATLRRHLLAGMGEPRGPRSSRVPRAEEPK</sequence>
<feature type="coiled-coil region" evidence="1">
    <location>
        <begin position="74"/>
        <end position="150"/>
    </location>
</feature>
<feature type="compositionally biased region" description="Low complexity" evidence="2">
    <location>
        <begin position="462"/>
        <end position="471"/>
    </location>
</feature>
<feature type="region of interest" description="Disordered" evidence="2">
    <location>
        <begin position="446"/>
        <end position="479"/>
    </location>
</feature>
<accession>A0A6A5ZJY9</accession>
<reference evidence="3" key="1">
    <citation type="journal article" date="2020" name="Stud. Mycol.">
        <title>101 Dothideomycetes genomes: a test case for predicting lifestyles and emergence of pathogens.</title>
        <authorList>
            <person name="Haridas S."/>
            <person name="Albert R."/>
            <person name="Binder M."/>
            <person name="Bloem J."/>
            <person name="Labutti K."/>
            <person name="Salamov A."/>
            <person name="Andreopoulos B."/>
            <person name="Baker S."/>
            <person name="Barry K."/>
            <person name="Bills G."/>
            <person name="Bluhm B."/>
            <person name="Cannon C."/>
            <person name="Castanera R."/>
            <person name="Culley D."/>
            <person name="Daum C."/>
            <person name="Ezra D."/>
            <person name="Gonzalez J."/>
            <person name="Henrissat B."/>
            <person name="Kuo A."/>
            <person name="Liang C."/>
            <person name="Lipzen A."/>
            <person name="Lutzoni F."/>
            <person name="Magnuson J."/>
            <person name="Mondo S."/>
            <person name="Nolan M."/>
            <person name="Ohm R."/>
            <person name="Pangilinan J."/>
            <person name="Park H.-J."/>
            <person name="Ramirez L."/>
            <person name="Alfaro M."/>
            <person name="Sun H."/>
            <person name="Tritt A."/>
            <person name="Yoshinaga Y."/>
            <person name="Zwiers L.-H."/>
            <person name="Turgeon B."/>
            <person name="Goodwin S."/>
            <person name="Spatafora J."/>
            <person name="Crous P."/>
            <person name="Grigoriev I."/>
        </authorList>
    </citation>
    <scope>NUCLEOTIDE SEQUENCE</scope>
    <source>
        <strain evidence="3">CBS 627.86</strain>
    </source>
</reference>
<keyword evidence="1" id="KW-0175">Coiled coil</keyword>
<evidence type="ECO:0000313" key="3">
    <source>
        <dbReference type="EMBL" id="KAF2118748.1"/>
    </source>
</evidence>